<dbReference type="EMBL" id="JACIEE010000002">
    <property type="protein sequence ID" value="MBB3975687.1"/>
    <property type="molecule type" value="Genomic_DNA"/>
</dbReference>
<dbReference type="Gene3D" id="3.40.50.720">
    <property type="entry name" value="NAD(P)-binding Rossmann-like Domain"/>
    <property type="match status" value="1"/>
</dbReference>
<evidence type="ECO:0000256" key="2">
    <source>
        <dbReference type="ARBA" id="ARBA00007637"/>
    </source>
</evidence>
<dbReference type="InterPro" id="IPR001509">
    <property type="entry name" value="Epimerase_deHydtase"/>
</dbReference>
<comment type="caution">
    <text evidence="4">The sequence shown here is derived from an EMBL/GenBank/DDBJ whole genome shotgun (WGS) entry which is preliminary data.</text>
</comment>
<reference evidence="4 5" key="1">
    <citation type="submission" date="2020-08" db="EMBL/GenBank/DDBJ databases">
        <title>Genomic Encyclopedia of Type Strains, Phase IV (KMG-IV): sequencing the most valuable type-strain genomes for metagenomic binning, comparative biology and taxonomic classification.</title>
        <authorList>
            <person name="Goeker M."/>
        </authorList>
    </citation>
    <scope>NUCLEOTIDE SEQUENCE [LARGE SCALE GENOMIC DNA]</scope>
    <source>
        <strain evidence="4 5">DSM 100211</strain>
    </source>
</reference>
<dbReference type="Gene3D" id="3.90.25.10">
    <property type="entry name" value="UDP-galactose 4-epimerase, domain 1"/>
    <property type="match status" value="1"/>
</dbReference>
<evidence type="ECO:0000256" key="1">
    <source>
        <dbReference type="ARBA" id="ARBA00005125"/>
    </source>
</evidence>
<dbReference type="InterPro" id="IPR013445">
    <property type="entry name" value="CDP_4_6_deHydtase"/>
</dbReference>
<keyword evidence="4" id="KW-0456">Lyase</keyword>
<sequence>MELGAGAVEDVELKAFWKGRRVLVTGHTGFKGTWLTLWLERLGAEVCGIALDPDQAPSLYALAGPWVGRRHHRADICDAQQLARRVEAFAPEIVFHLAAQPLVRRSYRLPAETYAANVTGTINLLDAALAAGSVKTVLVVTTDKVYAETGTGVPYREGDTLGGKDPYSNSKACVELLCRSYRASFMDGAGIGLATARSGNVIGGGDWSEDRLVPDMVRAFCAGEAVSLRYPDATRPWQHVLEPLSGYLTFAQALHERGGTHPDTLNFGPDPNNVATVSQLAEELARIWDAGHGWRRAEGAHPPEAAQLTLDSTLAATTIGWRPRLDLRRTVDWTCAWYKAWRAGADMRAFTLGQISEYEGLLA</sequence>
<dbReference type="AlphaFoldDB" id="A0A7W6D7S6"/>
<evidence type="ECO:0000259" key="3">
    <source>
        <dbReference type="Pfam" id="PF01370"/>
    </source>
</evidence>
<evidence type="ECO:0000313" key="5">
    <source>
        <dbReference type="Proteomes" id="UP000574761"/>
    </source>
</evidence>
<keyword evidence="5" id="KW-1185">Reference proteome</keyword>
<evidence type="ECO:0000313" key="4">
    <source>
        <dbReference type="EMBL" id="MBB3975687.1"/>
    </source>
</evidence>
<dbReference type="Pfam" id="PF01370">
    <property type="entry name" value="Epimerase"/>
    <property type="match status" value="1"/>
</dbReference>
<accession>A0A7W6D7S6</accession>
<dbReference type="Proteomes" id="UP000574761">
    <property type="component" value="Unassembled WGS sequence"/>
</dbReference>
<gene>
    <name evidence="4" type="ORF">GGQ64_000874</name>
</gene>
<name>A0A7W6D7S6_9HYPH</name>
<feature type="domain" description="NAD-dependent epimerase/dehydratase" evidence="3">
    <location>
        <begin position="22"/>
        <end position="256"/>
    </location>
</feature>
<dbReference type="GO" id="GO:0047733">
    <property type="term" value="F:CDP-glucose 4,6-dehydratase activity"/>
    <property type="evidence" value="ECO:0007669"/>
    <property type="project" value="UniProtKB-EC"/>
</dbReference>
<protein>
    <submittedName>
        <fullName evidence="4">CDP-glucose 4,6-dehydratase</fullName>
        <ecNumber evidence="4">4.2.1.45</ecNumber>
    </submittedName>
</protein>
<proteinExistence type="inferred from homology"/>
<comment type="pathway">
    <text evidence="1">Bacterial outer membrane biogenesis; LPS O-antigen biosynthesis.</text>
</comment>
<dbReference type="NCBIfam" id="TIGR02622">
    <property type="entry name" value="CDP_4_6_dhtase"/>
    <property type="match status" value="1"/>
</dbReference>
<dbReference type="EC" id="4.2.1.45" evidence="4"/>
<dbReference type="SUPFAM" id="SSF51735">
    <property type="entry name" value="NAD(P)-binding Rossmann-fold domains"/>
    <property type="match status" value="1"/>
</dbReference>
<organism evidence="4 5">
    <name type="scientific">Mycoplana azooxidifex</name>
    <dbReference type="NCBI Taxonomy" id="1636188"/>
    <lineage>
        <taxon>Bacteria</taxon>
        <taxon>Pseudomonadati</taxon>
        <taxon>Pseudomonadota</taxon>
        <taxon>Alphaproteobacteria</taxon>
        <taxon>Hyphomicrobiales</taxon>
        <taxon>Rhizobiaceae</taxon>
        <taxon>Mycoplana</taxon>
    </lineage>
</organism>
<dbReference type="InterPro" id="IPR036291">
    <property type="entry name" value="NAD(P)-bd_dom_sf"/>
</dbReference>
<dbReference type="PANTHER" id="PTHR43000">
    <property type="entry name" value="DTDP-D-GLUCOSE 4,6-DEHYDRATASE-RELATED"/>
    <property type="match status" value="1"/>
</dbReference>
<comment type="similarity">
    <text evidence="2">Belongs to the NAD(P)-dependent epimerase/dehydratase family.</text>
</comment>